<accession>A0AAV3XD18</accession>
<organism evidence="1 2">
    <name type="scientific">Microseira wollei NIES-4236</name>
    <dbReference type="NCBI Taxonomy" id="2530354"/>
    <lineage>
        <taxon>Bacteria</taxon>
        <taxon>Bacillati</taxon>
        <taxon>Cyanobacteriota</taxon>
        <taxon>Cyanophyceae</taxon>
        <taxon>Oscillatoriophycideae</taxon>
        <taxon>Aerosakkonematales</taxon>
        <taxon>Aerosakkonemataceae</taxon>
        <taxon>Microseira</taxon>
    </lineage>
</organism>
<dbReference type="Proteomes" id="UP001050975">
    <property type="component" value="Unassembled WGS sequence"/>
</dbReference>
<dbReference type="EMBL" id="BLAY01000074">
    <property type="protein sequence ID" value="GET39770.1"/>
    <property type="molecule type" value="Genomic_DNA"/>
</dbReference>
<protein>
    <submittedName>
        <fullName evidence="1">Uncharacterized protein</fullName>
    </submittedName>
</protein>
<keyword evidence="2" id="KW-1185">Reference proteome</keyword>
<sequence>MLAIYIDFIGFSPFQWTFAMSRGIDSTAGEWSGARSEFIPL</sequence>
<evidence type="ECO:0000313" key="2">
    <source>
        <dbReference type="Proteomes" id="UP001050975"/>
    </source>
</evidence>
<evidence type="ECO:0000313" key="1">
    <source>
        <dbReference type="EMBL" id="GET39770.1"/>
    </source>
</evidence>
<name>A0AAV3XD18_9CYAN</name>
<dbReference type="AlphaFoldDB" id="A0AAV3XD18"/>
<proteinExistence type="predicted"/>
<comment type="caution">
    <text evidence="1">The sequence shown here is derived from an EMBL/GenBank/DDBJ whole genome shotgun (WGS) entry which is preliminary data.</text>
</comment>
<reference evidence="1" key="1">
    <citation type="submission" date="2019-10" db="EMBL/GenBank/DDBJ databases">
        <title>Draft genome sequece of Microseira wollei NIES-4236.</title>
        <authorList>
            <person name="Yamaguchi H."/>
            <person name="Suzuki S."/>
            <person name="Kawachi M."/>
        </authorList>
    </citation>
    <scope>NUCLEOTIDE SEQUENCE</scope>
    <source>
        <strain evidence="1">NIES-4236</strain>
    </source>
</reference>
<gene>
    <name evidence="1" type="ORF">MiSe_45420</name>
</gene>